<feature type="domain" description="Acetyl-coenzyme A carboxylase carboxyl transferase subunit beta" evidence="1">
    <location>
        <begin position="125"/>
        <end position="163"/>
    </location>
</feature>
<dbReference type="Ensembl" id="ENSSGRT00000016945.1">
    <property type="protein sequence ID" value="ENSSGRP00000015640.1"/>
    <property type="gene ID" value="ENSSGRG00000009716.1"/>
</dbReference>
<keyword evidence="3" id="KW-1185">Reference proteome</keyword>
<dbReference type="Gene3D" id="3.90.226.10">
    <property type="entry name" value="2-enoyl-CoA Hydratase, Chain A, domain 1"/>
    <property type="match status" value="2"/>
</dbReference>
<dbReference type="AlphaFoldDB" id="A0A672KV71"/>
<dbReference type="GO" id="GO:1905202">
    <property type="term" value="C:methylcrotonoyl-CoA carboxylase complex"/>
    <property type="evidence" value="ECO:0007669"/>
    <property type="project" value="TreeGrafter"/>
</dbReference>
<dbReference type="GO" id="GO:0005739">
    <property type="term" value="C:mitochondrion"/>
    <property type="evidence" value="ECO:0007669"/>
    <property type="project" value="TreeGrafter"/>
</dbReference>
<reference evidence="2" key="1">
    <citation type="submission" date="2025-08" db="UniProtKB">
        <authorList>
            <consortium name="Ensembl"/>
        </authorList>
    </citation>
    <scope>IDENTIFICATION</scope>
</reference>
<dbReference type="SUPFAM" id="SSF52096">
    <property type="entry name" value="ClpP/crotonase"/>
    <property type="match status" value="1"/>
</dbReference>
<dbReference type="Proteomes" id="UP000472262">
    <property type="component" value="Unassembled WGS sequence"/>
</dbReference>
<evidence type="ECO:0000313" key="2">
    <source>
        <dbReference type="Ensembl" id="ENSSGRP00000015640.1"/>
    </source>
</evidence>
<dbReference type="InterPro" id="IPR029045">
    <property type="entry name" value="ClpP/crotonase-like_dom_sf"/>
</dbReference>
<dbReference type="PANTHER" id="PTHR22855:SF47">
    <property type="entry name" value="METHYLCROTONOYL-COA CARBOXYLASE"/>
    <property type="match status" value="1"/>
</dbReference>
<accession>A0A672KV71</accession>
<evidence type="ECO:0000313" key="3">
    <source>
        <dbReference type="Proteomes" id="UP000472262"/>
    </source>
</evidence>
<dbReference type="PANTHER" id="PTHR22855">
    <property type="entry name" value="ACETYL, PROPIONYL, PYRUVATE, AND GLUTACONYL CARBOXYLASE-RELATED"/>
    <property type="match status" value="1"/>
</dbReference>
<dbReference type="GO" id="GO:0004485">
    <property type="term" value="F:methylcrotonoyl-CoA carboxylase activity"/>
    <property type="evidence" value="ECO:0007669"/>
    <property type="project" value="TreeGrafter"/>
</dbReference>
<dbReference type="InterPro" id="IPR034733">
    <property type="entry name" value="AcCoA_carboxyl_beta"/>
</dbReference>
<proteinExistence type="predicted"/>
<organism evidence="2 3">
    <name type="scientific">Sinocyclocheilus grahami</name>
    <name type="common">Dianchi golden-line fish</name>
    <name type="synonym">Barbus grahami</name>
    <dbReference type="NCBI Taxonomy" id="75366"/>
    <lineage>
        <taxon>Eukaryota</taxon>
        <taxon>Metazoa</taxon>
        <taxon>Chordata</taxon>
        <taxon>Craniata</taxon>
        <taxon>Vertebrata</taxon>
        <taxon>Euteleostomi</taxon>
        <taxon>Actinopterygii</taxon>
        <taxon>Neopterygii</taxon>
        <taxon>Teleostei</taxon>
        <taxon>Ostariophysi</taxon>
        <taxon>Cypriniformes</taxon>
        <taxon>Cyprinidae</taxon>
        <taxon>Cyprininae</taxon>
        <taxon>Sinocyclocheilus</taxon>
    </lineage>
</organism>
<dbReference type="InParanoid" id="A0A672KV71"/>
<protein>
    <recommendedName>
        <fullName evidence="1">Acetyl-coenzyme A carboxylase carboxyl transferase subunit beta domain-containing protein</fullName>
    </recommendedName>
</protein>
<dbReference type="GO" id="GO:0006552">
    <property type="term" value="P:L-leucine catabolic process"/>
    <property type="evidence" value="ECO:0007669"/>
    <property type="project" value="TreeGrafter"/>
</dbReference>
<sequence>MSEEEVIVHRIGTLFLGGPPLVKAATGEEVSPEDLGGVRLDSEYAVSYFGCIFLYLVPRDSAQVEEPLYNMDDLMGLAPHCYNHSMDVRQVKTRCIVMVPPSSLGFCYAGQTLLCIFKLIFLFHQIGIVANNGELTHEASLKGSHFVQLCDQRDIPLMFLQNTAPEHAHTISQAKVHRKTFIC</sequence>
<reference evidence="2" key="2">
    <citation type="submission" date="2025-09" db="UniProtKB">
        <authorList>
            <consortium name="Ensembl"/>
        </authorList>
    </citation>
    <scope>IDENTIFICATION</scope>
</reference>
<name>A0A672KV71_SINGR</name>
<dbReference type="Pfam" id="PF01039">
    <property type="entry name" value="Carboxyl_trans"/>
    <property type="match status" value="1"/>
</dbReference>
<dbReference type="InterPro" id="IPR045190">
    <property type="entry name" value="MCCB/AccD1-like"/>
</dbReference>
<evidence type="ECO:0000259" key="1">
    <source>
        <dbReference type="Pfam" id="PF01039"/>
    </source>
</evidence>